<dbReference type="Proteomes" id="UP000663852">
    <property type="component" value="Unassembled WGS sequence"/>
</dbReference>
<evidence type="ECO:0000313" key="2">
    <source>
        <dbReference type="EMBL" id="CAF1058696.1"/>
    </source>
</evidence>
<evidence type="ECO:0000313" key="3">
    <source>
        <dbReference type="EMBL" id="CAF1260371.1"/>
    </source>
</evidence>
<evidence type="ECO:0000313" key="5">
    <source>
        <dbReference type="Proteomes" id="UP000663852"/>
    </source>
</evidence>
<dbReference type="EMBL" id="CAJNOR010001023">
    <property type="protein sequence ID" value="CAF1058696.1"/>
    <property type="molecule type" value="Genomic_DNA"/>
</dbReference>
<protein>
    <recommendedName>
        <fullName evidence="1">Tautomerase cis-CaaD-like domain-containing protein</fullName>
    </recommendedName>
</protein>
<accession>A0A815AQ05</accession>
<dbReference type="InterPro" id="IPR014347">
    <property type="entry name" value="Tautomerase/MIF_sf"/>
</dbReference>
<sequence length="140" mass="16383">MPLHRIFHPPGAFSVAEKTSLSERITKLYTNRGLPAFYVVILFTPIEKDSFFVGGQSTDKFIRIVVQHLARQLPNDQRKAEFSEKYEEAIAPFIKDKGYDWEVHVEEVPPEMWRENGLIPPIKFPEIEKEWARLNKPIPY</sequence>
<dbReference type="Gene3D" id="3.30.429.10">
    <property type="entry name" value="Macrophage Migration Inhibitory Factor"/>
    <property type="match status" value="1"/>
</dbReference>
<gene>
    <name evidence="3" type="ORF">EDS130_LOCUS28479</name>
    <name evidence="2" type="ORF">XAT740_LOCUS16165</name>
</gene>
<dbReference type="Pfam" id="PF14832">
    <property type="entry name" value="Tautomerase_3"/>
    <property type="match status" value="1"/>
</dbReference>
<dbReference type="SUPFAM" id="SSF55331">
    <property type="entry name" value="Tautomerase/MIF"/>
    <property type="match status" value="1"/>
</dbReference>
<comment type="caution">
    <text evidence="3">The sequence shown here is derived from an EMBL/GenBank/DDBJ whole genome shotgun (WGS) entry which is preliminary data.</text>
</comment>
<dbReference type="InterPro" id="IPR028116">
    <property type="entry name" value="Cis-CaaD-like"/>
</dbReference>
<name>A0A815AQ05_ADIRI</name>
<evidence type="ECO:0000313" key="4">
    <source>
        <dbReference type="Proteomes" id="UP000663828"/>
    </source>
</evidence>
<evidence type="ECO:0000259" key="1">
    <source>
        <dbReference type="Pfam" id="PF14832"/>
    </source>
</evidence>
<dbReference type="OrthoDB" id="9972607at2759"/>
<dbReference type="EMBL" id="CAJNOJ010000186">
    <property type="protein sequence ID" value="CAF1260371.1"/>
    <property type="molecule type" value="Genomic_DNA"/>
</dbReference>
<reference evidence="3" key="1">
    <citation type="submission" date="2021-02" db="EMBL/GenBank/DDBJ databases">
        <authorList>
            <person name="Nowell W R."/>
        </authorList>
    </citation>
    <scope>NUCLEOTIDE SEQUENCE</scope>
</reference>
<keyword evidence="4" id="KW-1185">Reference proteome</keyword>
<dbReference type="Proteomes" id="UP000663828">
    <property type="component" value="Unassembled WGS sequence"/>
</dbReference>
<feature type="domain" description="Tautomerase cis-CaaD-like" evidence="1">
    <location>
        <begin position="1"/>
        <end position="136"/>
    </location>
</feature>
<proteinExistence type="predicted"/>
<organism evidence="3 5">
    <name type="scientific">Adineta ricciae</name>
    <name type="common">Rotifer</name>
    <dbReference type="NCBI Taxonomy" id="249248"/>
    <lineage>
        <taxon>Eukaryota</taxon>
        <taxon>Metazoa</taxon>
        <taxon>Spiralia</taxon>
        <taxon>Gnathifera</taxon>
        <taxon>Rotifera</taxon>
        <taxon>Eurotatoria</taxon>
        <taxon>Bdelloidea</taxon>
        <taxon>Adinetida</taxon>
        <taxon>Adinetidae</taxon>
        <taxon>Adineta</taxon>
    </lineage>
</organism>
<dbReference type="AlphaFoldDB" id="A0A815AQ05"/>